<protein>
    <submittedName>
        <fullName evidence="1">Uncharacterized protein</fullName>
    </submittedName>
</protein>
<keyword evidence="2" id="KW-1185">Reference proteome</keyword>
<organism evidence="1 2">
    <name type="scientific">Paraburkholderia rhynchosiae</name>
    <dbReference type="NCBI Taxonomy" id="487049"/>
    <lineage>
        <taxon>Bacteria</taxon>
        <taxon>Pseudomonadati</taxon>
        <taxon>Pseudomonadota</taxon>
        <taxon>Betaproteobacteria</taxon>
        <taxon>Burkholderiales</taxon>
        <taxon>Burkholderiaceae</taxon>
        <taxon>Paraburkholderia</taxon>
    </lineage>
</organism>
<dbReference type="Proteomes" id="UP001629235">
    <property type="component" value="Unassembled WGS sequence"/>
</dbReference>
<proteinExistence type="predicted"/>
<evidence type="ECO:0000313" key="2">
    <source>
        <dbReference type="Proteomes" id="UP001629235"/>
    </source>
</evidence>
<sequence length="69" mass="7230">MQIGGVGMNSPYAGNTGGASPAASAGNGQTTQDLQDQKAQNAFQEEITKESNMESKRNQTRMGVIANLK</sequence>
<reference evidence="1 2" key="1">
    <citation type="journal article" date="2024" name="Chem. Sci.">
        <title>Discovery of megapolipeptins by genome mining of a Burkholderiales bacteria collection.</title>
        <authorList>
            <person name="Paulo B.S."/>
            <person name="Recchia M.J.J."/>
            <person name="Lee S."/>
            <person name="Fergusson C.H."/>
            <person name="Romanowski S.B."/>
            <person name="Hernandez A."/>
            <person name="Krull N."/>
            <person name="Liu D.Y."/>
            <person name="Cavanagh H."/>
            <person name="Bos A."/>
            <person name="Gray C.A."/>
            <person name="Murphy B.T."/>
            <person name="Linington R.G."/>
            <person name="Eustaquio A.S."/>
        </authorList>
    </citation>
    <scope>NUCLEOTIDE SEQUENCE [LARGE SCALE GENOMIC DNA]</scope>
    <source>
        <strain evidence="1 2">RL18-126-BIB-B</strain>
    </source>
</reference>
<gene>
    <name evidence="1" type="ORF">PQR01_10360</name>
</gene>
<dbReference type="EMBL" id="JAQQDW010000015">
    <property type="protein sequence ID" value="MFM0103863.1"/>
    <property type="molecule type" value="Genomic_DNA"/>
</dbReference>
<accession>A0ACC7N8L2</accession>
<evidence type="ECO:0000313" key="1">
    <source>
        <dbReference type="EMBL" id="MFM0103863.1"/>
    </source>
</evidence>
<comment type="caution">
    <text evidence="1">The sequence shown here is derived from an EMBL/GenBank/DDBJ whole genome shotgun (WGS) entry which is preliminary data.</text>
</comment>
<name>A0ACC7N8L2_9BURK</name>